<dbReference type="GO" id="GO:0006952">
    <property type="term" value="P:defense response"/>
    <property type="evidence" value="ECO:0007669"/>
    <property type="project" value="InterPro"/>
</dbReference>
<feature type="domain" description="Bet v I/Major latex protein" evidence="1">
    <location>
        <begin position="1"/>
        <end position="153"/>
    </location>
</feature>
<dbReference type="SUPFAM" id="SSF55961">
    <property type="entry name" value="Bet v1-like"/>
    <property type="match status" value="1"/>
</dbReference>
<dbReference type="Gene3D" id="3.30.530.20">
    <property type="match status" value="1"/>
</dbReference>
<evidence type="ECO:0000259" key="1">
    <source>
        <dbReference type="SMART" id="SM01037"/>
    </source>
</evidence>
<reference evidence="2" key="1">
    <citation type="journal article" date="2020" name="Sci. Adv.">
        <title>The evolutionary origins of the cat attractant nepetalactone in catnip.</title>
        <authorList>
            <person name="Lichman B.R."/>
            <person name="Godden G.T."/>
            <person name="Hamilton J.P."/>
            <person name="Palmer L."/>
            <person name="Kamileen M.O."/>
            <person name="Zhao D."/>
            <person name="Vaillancourt B."/>
            <person name="Wood J.C."/>
            <person name="Sun M."/>
            <person name="Kinser T.J."/>
            <person name="Henry L.K."/>
            <person name="Rodriguez-Lopez C."/>
            <person name="Dudareva N."/>
            <person name="Soltis D.E."/>
            <person name="Soltis P.S."/>
            <person name="Buell C.R."/>
            <person name="O'Connor S.E."/>
        </authorList>
    </citation>
    <scope>NUCLEOTIDE SEQUENCE</scope>
</reference>
<protein>
    <submittedName>
        <fullName evidence="2">Major latex protein-like protein B</fullName>
    </submittedName>
</protein>
<dbReference type="CDD" id="cd07816">
    <property type="entry name" value="Bet_v1-like"/>
    <property type="match status" value="1"/>
</dbReference>
<proteinExistence type="evidence at transcript level"/>
<organism evidence="2">
    <name type="scientific">Nepeta cataria</name>
    <name type="common">Catnip</name>
    <dbReference type="NCBI Taxonomy" id="39347"/>
    <lineage>
        <taxon>Eukaryota</taxon>
        <taxon>Viridiplantae</taxon>
        <taxon>Streptophyta</taxon>
        <taxon>Embryophyta</taxon>
        <taxon>Tracheophyta</taxon>
        <taxon>Spermatophyta</taxon>
        <taxon>Magnoliopsida</taxon>
        <taxon>eudicotyledons</taxon>
        <taxon>Gunneridae</taxon>
        <taxon>Pentapetalae</taxon>
        <taxon>asterids</taxon>
        <taxon>lamiids</taxon>
        <taxon>Lamiales</taxon>
        <taxon>Lamiaceae</taxon>
        <taxon>Nepetoideae</taxon>
        <taxon>Mentheae</taxon>
        <taxon>Nepetinae</taxon>
        <taxon>Nepeta</taxon>
    </lineage>
</organism>
<dbReference type="AlphaFoldDB" id="A0A7D3QKM1"/>
<dbReference type="Pfam" id="PF00407">
    <property type="entry name" value="Bet_v_1"/>
    <property type="match status" value="1"/>
</dbReference>
<dbReference type="InterPro" id="IPR000916">
    <property type="entry name" value="Bet_v_I/MLP"/>
</dbReference>
<dbReference type="PANTHER" id="PTHR31907">
    <property type="entry name" value="MLP-LIKE PROTEIN 423"/>
    <property type="match status" value="1"/>
</dbReference>
<dbReference type="InterPro" id="IPR023393">
    <property type="entry name" value="START-like_dom_sf"/>
</dbReference>
<dbReference type="EMBL" id="MT108280">
    <property type="protein sequence ID" value="QKE59461.1"/>
    <property type="molecule type" value="mRNA"/>
</dbReference>
<dbReference type="InterPro" id="IPR051761">
    <property type="entry name" value="MLP-like_ligand-binding"/>
</dbReference>
<evidence type="ECO:0000313" key="2">
    <source>
        <dbReference type="EMBL" id="QKE59461.1"/>
    </source>
</evidence>
<dbReference type="SMART" id="SM01037">
    <property type="entry name" value="Bet_v_1"/>
    <property type="match status" value="1"/>
</dbReference>
<name>A0A7D3QKM1_NEPCA</name>
<accession>A0A7D3QKM1</accession>
<sequence length="160" mass="18379">MASKLEIEIELKSDAEKMWKHFKEFTKLFPKACPDLYKKIDVVEGDGISAGTIFVSTLKPTELNPVVMVTKEKIDILDDEKKMLKYSYMEGEILKNYKNLRGTVHMSSSKSGGTIFKYLGEFEKANEQVPDPIFFKDFMVIVFQSLDDYVLKGMNHTCQD</sequence>